<dbReference type="AlphaFoldDB" id="A0A1Y6L6B2"/>
<feature type="region of interest" description="Disordered" evidence="1">
    <location>
        <begin position="24"/>
        <end position="140"/>
    </location>
</feature>
<feature type="compositionally biased region" description="Low complexity" evidence="1">
    <location>
        <begin position="289"/>
        <end position="301"/>
    </location>
</feature>
<feature type="compositionally biased region" description="Polar residues" evidence="1">
    <location>
        <begin position="74"/>
        <end position="92"/>
    </location>
</feature>
<evidence type="ECO:0000313" key="3">
    <source>
        <dbReference type="Proteomes" id="UP000215453"/>
    </source>
</evidence>
<organism evidence="2 3">
    <name type="scientific">Zymoseptoria tritici ST99CH_1A5</name>
    <dbReference type="NCBI Taxonomy" id="1276529"/>
    <lineage>
        <taxon>Eukaryota</taxon>
        <taxon>Fungi</taxon>
        <taxon>Dikarya</taxon>
        <taxon>Ascomycota</taxon>
        <taxon>Pezizomycotina</taxon>
        <taxon>Dothideomycetes</taxon>
        <taxon>Dothideomycetidae</taxon>
        <taxon>Mycosphaerellales</taxon>
        <taxon>Mycosphaerellaceae</taxon>
        <taxon>Zymoseptoria</taxon>
    </lineage>
</organism>
<feature type="compositionally biased region" description="Pro residues" evidence="1">
    <location>
        <begin position="109"/>
        <end position="119"/>
    </location>
</feature>
<name>A0A1Y6L6B2_ZYMTR</name>
<accession>A0A1Y6L6B2</accession>
<gene>
    <name evidence="2" type="ORF">ZT1A5_G313</name>
</gene>
<dbReference type="EMBL" id="LT882676">
    <property type="protein sequence ID" value="SMY18878.1"/>
    <property type="molecule type" value="Genomic_DNA"/>
</dbReference>
<feature type="compositionally biased region" description="Polar residues" evidence="1">
    <location>
        <begin position="302"/>
        <end position="311"/>
    </location>
</feature>
<feature type="region of interest" description="Disordered" evidence="1">
    <location>
        <begin position="260"/>
        <end position="315"/>
    </location>
</feature>
<evidence type="ECO:0000313" key="2">
    <source>
        <dbReference type="EMBL" id="SMY18878.1"/>
    </source>
</evidence>
<protein>
    <submittedName>
        <fullName evidence="2">Uncharacterized protein</fullName>
    </submittedName>
</protein>
<evidence type="ECO:0000256" key="1">
    <source>
        <dbReference type="SAM" id="MobiDB-lite"/>
    </source>
</evidence>
<dbReference type="Proteomes" id="UP000215453">
    <property type="component" value="Chromosome 1"/>
</dbReference>
<proteinExistence type="predicted"/>
<reference evidence="2 3" key="1">
    <citation type="submission" date="2016-10" db="EMBL/GenBank/DDBJ databases">
        <authorList>
            <person name="Varghese N."/>
        </authorList>
    </citation>
    <scope>NUCLEOTIDE SEQUENCE [LARGE SCALE GENOMIC DNA]</scope>
</reference>
<feature type="compositionally biased region" description="Pro residues" evidence="1">
    <location>
        <begin position="276"/>
        <end position="288"/>
    </location>
</feature>
<sequence length="404" mass="41979">MGPSTLDIGQDVSNKISDQALILDNESDSRVPPNFASNPFHQASSSSSITHLSPLPHPVYPSLPSSPHHALNPSRPNSPTSGDGSSHYTFASPTLGPVNTFPIPGGSTFPPPIASPPAAVPANHQSPSPHTVLPLPPNRTATSLTSFRSIPAYRVPMDSIRESPSGGFSAQMPAPGTAYRQRVSVASPEGRSSFLGSPVPYTGSFVSPPRIGSFVMSREAISRPSPVVGCGYAYDRARQSAVRLEREAIPALLPLHSSPAMATPVLPTSPPRTTLGPPPMSPPRPTPASPTIIAPTPIGSPAQTEQTQSASAPADRTRSLAMLNLVSGMPVSTTRGRLSTIPSVSSRSLEEGRAGVVERRMGSEVEDTGRRRMRARVSCAGRNLSRWLEGGLGGGGVGSGTGAG</sequence>